<evidence type="ECO:0000256" key="1">
    <source>
        <dbReference type="ARBA" id="ARBA00001936"/>
    </source>
</evidence>
<keyword evidence="5" id="KW-0227">DNA damage</keyword>
<dbReference type="AlphaFoldDB" id="A0A5J4SXX7"/>
<evidence type="ECO:0000256" key="7">
    <source>
        <dbReference type="ARBA" id="ARBA00022842"/>
    </source>
</evidence>
<keyword evidence="9" id="KW-1133">Transmembrane helix</keyword>
<gene>
    <name evidence="11" type="ORF">EZS27_002307</name>
</gene>
<evidence type="ECO:0000256" key="2">
    <source>
        <dbReference type="ARBA" id="ARBA00001946"/>
    </source>
</evidence>
<dbReference type="PANTHER" id="PTHR15822">
    <property type="entry name" value="TRAF AND TNF RECEPTOR-ASSOCIATED PROTEIN"/>
    <property type="match status" value="1"/>
</dbReference>
<dbReference type="GO" id="GO:0046872">
    <property type="term" value="F:metal ion binding"/>
    <property type="evidence" value="ECO:0007669"/>
    <property type="project" value="UniProtKB-KW"/>
</dbReference>
<dbReference type="SUPFAM" id="SSF56219">
    <property type="entry name" value="DNase I-like"/>
    <property type="match status" value="1"/>
</dbReference>
<dbReference type="GO" id="GO:0006281">
    <property type="term" value="P:DNA repair"/>
    <property type="evidence" value="ECO:0007669"/>
    <property type="project" value="UniProtKB-KW"/>
</dbReference>
<evidence type="ECO:0000256" key="6">
    <source>
        <dbReference type="ARBA" id="ARBA00022801"/>
    </source>
</evidence>
<reference evidence="11" key="1">
    <citation type="submission" date="2019-03" db="EMBL/GenBank/DDBJ databases">
        <title>Single cell metagenomics reveals metabolic interactions within the superorganism composed of flagellate Streblomastix strix and complex community of Bacteroidetes bacteria on its surface.</title>
        <authorList>
            <person name="Treitli S.C."/>
            <person name="Kolisko M."/>
            <person name="Husnik F."/>
            <person name="Keeling P."/>
            <person name="Hampl V."/>
        </authorList>
    </citation>
    <scope>NUCLEOTIDE SEQUENCE</scope>
    <source>
        <strain evidence="11">STM</strain>
    </source>
</reference>
<keyword evidence="3" id="KW-0540">Nuclease</keyword>
<dbReference type="InterPro" id="IPR036691">
    <property type="entry name" value="Endo/exonu/phosph_ase_sf"/>
</dbReference>
<protein>
    <recommendedName>
        <fullName evidence="10">Endonuclease/exonuclease/phosphatase domain-containing protein</fullName>
    </recommendedName>
</protein>
<organism evidence="11">
    <name type="scientific">termite gut metagenome</name>
    <dbReference type="NCBI Taxonomy" id="433724"/>
    <lineage>
        <taxon>unclassified sequences</taxon>
        <taxon>metagenomes</taxon>
        <taxon>organismal metagenomes</taxon>
    </lineage>
</organism>
<accession>A0A5J4SXX7</accession>
<dbReference type="GO" id="GO:0016787">
    <property type="term" value="F:hydrolase activity"/>
    <property type="evidence" value="ECO:0007669"/>
    <property type="project" value="UniProtKB-KW"/>
</dbReference>
<dbReference type="PANTHER" id="PTHR15822:SF4">
    <property type="entry name" value="TYROSYL-DNA PHOSPHODIESTERASE 2"/>
    <property type="match status" value="1"/>
</dbReference>
<comment type="cofactor">
    <cofactor evidence="1">
        <name>Mn(2+)</name>
        <dbReference type="ChEBI" id="CHEBI:29035"/>
    </cofactor>
</comment>
<keyword evidence="6" id="KW-0378">Hydrolase</keyword>
<sequence>MKHSKRVKLTGKIIYYPILIINIVFVGLLLLSAYSPYFYPEDYPYLALAGLLFAILLGINVCFIVFWLFIRRKYAFITLVAFLLCYSQIKMCIPFHFRTKNLPEESFKILSYNIMHFGDLEKTNNNAILAYIKKENADIVCMQEYDTSDNRDYLTRNDIESELKAYPYRNVQKQLACYSKFPILSAKLINCKSNYNGAARYELKIGEDTATLINCHLESNKLTKEDKVVYEGIWKSPQTDNVKKGTRLLIPKLAEASAIRAAQAQIIVGEINSSHHPYVMVCGDFNDTSISYTHRVISQNMYDAFTESGCGMGISYNMNRFYFRIDHILTGKNMKVYNCMVDRSIKDSDHYPVKCYIAKQ</sequence>
<name>A0A5J4SXX7_9ZZZZ</name>
<keyword evidence="9" id="KW-0812">Transmembrane</keyword>
<feature type="transmembrane region" description="Helical" evidence="9">
    <location>
        <begin position="12"/>
        <end position="34"/>
    </location>
</feature>
<evidence type="ECO:0000259" key="10">
    <source>
        <dbReference type="Pfam" id="PF03372"/>
    </source>
</evidence>
<evidence type="ECO:0000256" key="4">
    <source>
        <dbReference type="ARBA" id="ARBA00022723"/>
    </source>
</evidence>
<dbReference type="InterPro" id="IPR051547">
    <property type="entry name" value="TDP2-like"/>
</dbReference>
<feature type="domain" description="Endonuclease/exonuclease/phosphatase" evidence="10">
    <location>
        <begin position="110"/>
        <end position="350"/>
    </location>
</feature>
<keyword evidence="8" id="KW-0234">DNA repair</keyword>
<dbReference type="CDD" id="cd09084">
    <property type="entry name" value="EEP-2"/>
    <property type="match status" value="1"/>
</dbReference>
<feature type="transmembrane region" description="Helical" evidence="9">
    <location>
        <begin position="76"/>
        <end position="97"/>
    </location>
</feature>
<keyword evidence="7" id="KW-0460">Magnesium</keyword>
<evidence type="ECO:0000256" key="8">
    <source>
        <dbReference type="ARBA" id="ARBA00023204"/>
    </source>
</evidence>
<evidence type="ECO:0000256" key="5">
    <source>
        <dbReference type="ARBA" id="ARBA00022763"/>
    </source>
</evidence>
<evidence type="ECO:0000313" key="11">
    <source>
        <dbReference type="EMBL" id="KAA6350341.1"/>
    </source>
</evidence>
<dbReference type="GO" id="GO:0004518">
    <property type="term" value="F:nuclease activity"/>
    <property type="evidence" value="ECO:0007669"/>
    <property type="project" value="UniProtKB-KW"/>
</dbReference>
<comment type="caution">
    <text evidence="11">The sequence shown here is derived from an EMBL/GenBank/DDBJ whole genome shotgun (WGS) entry which is preliminary data.</text>
</comment>
<evidence type="ECO:0000256" key="9">
    <source>
        <dbReference type="SAM" id="Phobius"/>
    </source>
</evidence>
<comment type="cofactor">
    <cofactor evidence="2">
        <name>Mg(2+)</name>
        <dbReference type="ChEBI" id="CHEBI:18420"/>
    </cofactor>
</comment>
<dbReference type="EMBL" id="SNRY01000030">
    <property type="protein sequence ID" value="KAA6350341.1"/>
    <property type="molecule type" value="Genomic_DNA"/>
</dbReference>
<dbReference type="InterPro" id="IPR005135">
    <property type="entry name" value="Endo/exonuclease/phosphatase"/>
</dbReference>
<proteinExistence type="predicted"/>
<feature type="transmembrane region" description="Helical" evidence="9">
    <location>
        <begin position="46"/>
        <end position="69"/>
    </location>
</feature>
<keyword evidence="4" id="KW-0479">Metal-binding</keyword>
<dbReference type="Gene3D" id="3.60.10.10">
    <property type="entry name" value="Endonuclease/exonuclease/phosphatase"/>
    <property type="match status" value="1"/>
</dbReference>
<dbReference type="Pfam" id="PF03372">
    <property type="entry name" value="Exo_endo_phos"/>
    <property type="match status" value="1"/>
</dbReference>
<keyword evidence="9" id="KW-0472">Membrane</keyword>
<evidence type="ECO:0000256" key="3">
    <source>
        <dbReference type="ARBA" id="ARBA00022722"/>
    </source>
</evidence>